<dbReference type="eggNOG" id="ENOG5034BKW">
    <property type="taxonomic scope" value="Bacteria"/>
</dbReference>
<feature type="transmembrane region" description="Helical" evidence="1">
    <location>
        <begin position="7"/>
        <end position="26"/>
    </location>
</feature>
<gene>
    <name evidence="3" type="ORF">DealDRAFT_0112</name>
</gene>
<feature type="domain" description="DUF8058" evidence="2">
    <location>
        <begin position="4"/>
        <end position="121"/>
    </location>
</feature>
<dbReference type="RefSeq" id="WP_008513845.1">
    <property type="nucleotide sequence ID" value="NZ_ACJM01000001.1"/>
</dbReference>
<feature type="transmembrane region" description="Helical" evidence="1">
    <location>
        <begin position="38"/>
        <end position="62"/>
    </location>
</feature>
<organism evidence="3 4">
    <name type="scientific">Dethiobacter alkaliphilus AHT 1</name>
    <dbReference type="NCBI Taxonomy" id="555088"/>
    <lineage>
        <taxon>Bacteria</taxon>
        <taxon>Bacillati</taxon>
        <taxon>Bacillota</taxon>
        <taxon>Dethiobacteria</taxon>
        <taxon>Dethiobacterales</taxon>
        <taxon>Dethiobacteraceae</taxon>
        <taxon>Dethiobacter</taxon>
    </lineage>
</organism>
<keyword evidence="1" id="KW-0472">Membrane</keyword>
<accession>C0GCA3</accession>
<sequence>MNKLNAALYSIFVGITMIGAWIMFYVTDNIPELETAPVQIGMHLMAEFVTAALLIVSGLAIIKNKEWAFKLYLFSMGMLVYTLIQSPGYFLQQGEIALAGMFVVLFVIALAFLYPFFSNNQSS</sequence>
<keyword evidence="1" id="KW-0812">Transmembrane</keyword>
<name>C0GCA3_DETAL</name>
<evidence type="ECO:0000259" key="2">
    <source>
        <dbReference type="Pfam" id="PF26247"/>
    </source>
</evidence>
<proteinExistence type="predicted"/>
<feature type="transmembrane region" description="Helical" evidence="1">
    <location>
        <begin position="69"/>
        <end position="90"/>
    </location>
</feature>
<dbReference type="Pfam" id="PF26247">
    <property type="entry name" value="DUF8058"/>
    <property type="match status" value="1"/>
</dbReference>
<protein>
    <recommendedName>
        <fullName evidence="2">DUF8058 domain-containing protein</fullName>
    </recommendedName>
</protein>
<keyword evidence="4" id="KW-1185">Reference proteome</keyword>
<evidence type="ECO:0000313" key="3">
    <source>
        <dbReference type="EMBL" id="EEG78838.1"/>
    </source>
</evidence>
<keyword evidence="1" id="KW-1133">Transmembrane helix</keyword>
<evidence type="ECO:0000256" key="1">
    <source>
        <dbReference type="SAM" id="Phobius"/>
    </source>
</evidence>
<dbReference type="OrthoDB" id="2087055at2"/>
<dbReference type="Proteomes" id="UP000006443">
    <property type="component" value="Unassembled WGS sequence"/>
</dbReference>
<evidence type="ECO:0000313" key="4">
    <source>
        <dbReference type="Proteomes" id="UP000006443"/>
    </source>
</evidence>
<feature type="transmembrane region" description="Helical" evidence="1">
    <location>
        <begin position="96"/>
        <end position="117"/>
    </location>
</feature>
<dbReference type="InterPro" id="IPR058371">
    <property type="entry name" value="DUF8058"/>
</dbReference>
<reference evidence="3 4" key="1">
    <citation type="submission" date="2009-02" db="EMBL/GenBank/DDBJ databases">
        <title>Sequencing of the draft genome and assembly of Dethiobacter alkaliphilus AHT 1.</title>
        <authorList>
            <consortium name="US DOE Joint Genome Institute (JGI-PGF)"/>
            <person name="Lucas S."/>
            <person name="Copeland A."/>
            <person name="Lapidus A."/>
            <person name="Glavina del Rio T."/>
            <person name="Dalin E."/>
            <person name="Tice H."/>
            <person name="Bruce D."/>
            <person name="Goodwin L."/>
            <person name="Pitluck S."/>
            <person name="Larimer F."/>
            <person name="Land M.L."/>
            <person name="Hauser L."/>
            <person name="Muyzer G."/>
        </authorList>
    </citation>
    <scope>NUCLEOTIDE SEQUENCE [LARGE SCALE GENOMIC DNA]</scope>
    <source>
        <strain evidence="3 4">AHT 1</strain>
    </source>
</reference>
<dbReference type="EMBL" id="ACJM01000001">
    <property type="protein sequence ID" value="EEG78838.1"/>
    <property type="molecule type" value="Genomic_DNA"/>
</dbReference>
<comment type="caution">
    <text evidence="3">The sequence shown here is derived from an EMBL/GenBank/DDBJ whole genome shotgun (WGS) entry which is preliminary data.</text>
</comment>
<dbReference type="AlphaFoldDB" id="C0GCA3"/>